<dbReference type="InterPro" id="IPR043502">
    <property type="entry name" value="DNA/RNA_pol_sf"/>
</dbReference>
<dbReference type="GO" id="GO:0009432">
    <property type="term" value="P:SOS response"/>
    <property type="evidence" value="ECO:0007669"/>
    <property type="project" value="UniProtKB-KW"/>
</dbReference>
<evidence type="ECO:0000259" key="6">
    <source>
        <dbReference type="PROSITE" id="PS50173"/>
    </source>
</evidence>
<evidence type="ECO:0000256" key="3">
    <source>
        <dbReference type="ARBA" id="ARBA00023199"/>
    </source>
</evidence>
<dbReference type="InterPro" id="IPR043128">
    <property type="entry name" value="Rev_trsase/Diguanyl_cyclase"/>
</dbReference>
<accession>A0A9X4RN73</accession>
<keyword evidence="4" id="KW-0234">DNA repair</keyword>
<dbReference type="InterPro" id="IPR001126">
    <property type="entry name" value="UmuC"/>
</dbReference>
<dbReference type="InterPro" id="IPR017961">
    <property type="entry name" value="DNA_pol_Y-fam_little_finger"/>
</dbReference>
<keyword evidence="8" id="KW-1185">Reference proteome</keyword>
<dbReference type="SUPFAM" id="SSF56672">
    <property type="entry name" value="DNA/RNA polymerases"/>
    <property type="match status" value="1"/>
</dbReference>
<reference evidence="7" key="2">
    <citation type="submission" date="2022-10" db="EMBL/GenBank/DDBJ databases">
        <authorList>
            <person name="Aronson H.S."/>
        </authorList>
    </citation>
    <scope>NUCLEOTIDE SEQUENCE</scope>
    <source>
        <strain evidence="7">RS19-109</strain>
    </source>
</reference>
<comment type="caution">
    <text evidence="7">The sequence shown here is derived from an EMBL/GenBank/DDBJ whole genome shotgun (WGS) entry which is preliminary data.</text>
</comment>
<dbReference type="GO" id="GO:0003887">
    <property type="term" value="F:DNA-directed DNA polymerase activity"/>
    <property type="evidence" value="ECO:0007669"/>
    <property type="project" value="TreeGrafter"/>
</dbReference>
<dbReference type="Gene3D" id="3.30.70.270">
    <property type="match status" value="1"/>
</dbReference>
<protein>
    <submittedName>
        <fullName evidence="7">Y-family DNA polymerase</fullName>
    </submittedName>
</protein>
<dbReference type="Pfam" id="PF11799">
    <property type="entry name" value="IMS_C"/>
    <property type="match status" value="1"/>
</dbReference>
<evidence type="ECO:0000313" key="7">
    <source>
        <dbReference type="EMBL" id="MDG4476978.1"/>
    </source>
</evidence>
<dbReference type="SUPFAM" id="SSF100879">
    <property type="entry name" value="Lesion bypass DNA polymerase (Y-family), little finger domain"/>
    <property type="match status" value="1"/>
</dbReference>
<dbReference type="AlphaFoldDB" id="A0A9X4RN73"/>
<dbReference type="PANTHER" id="PTHR11076:SF34">
    <property type="entry name" value="PROTEIN UMUC"/>
    <property type="match status" value="1"/>
</dbReference>
<feature type="domain" description="UmuC" evidence="6">
    <location>
        <begin position="5"/>
        <end position="189"/>
    </location>
</feature>
<dbReference type="CDD" id="cd01700">
    <property type="entry name" value="PolY_Pol_V_umuC"/>
    <property type="match status" value="1"/>
</dbReference>
<dbReference type="PANTHER" id="PTHR11076">
    <property type="entry name" value="DNA REPAIR POLYMERASE UMUC / TRANSFERASE FAMILY MEMBER"/>
    <property type="match status" value="1"/>
</dbReference>
<dbReference type="Proteomes" id="UP001154240">
    <property type="component" value="Unassembled WGS sequence"/>
</dbReference>
<dbReference type="Gene3D" id="3.40.1170.60">
    <property type="match status" value="1"/>
</dbReference>
<dbReference type="PROSITE" id="PS50173">
    <property type="entry name" value="UMUC"/>
    <property type="match status" value="1"/>
</dbReference>
<dbReference type="Gene3D" id="3.30.1490.100">
    <property type="entry name" value="DNA polymerase, Y-family, little finger domain"/>
    <property type="match status" value="1"/>
</dbReference>
<dbReference type="InterPro" id="IPR036775">
    <property type="entry name" value="DNA_pol_Y-fam_lit_finger_sf"/>
</dbReference>
<dbReference type="EMBL" id="JAPHEH010000001">
    <property type="protein sequence ID" value="MDG4476978.1"/>
    <property type="molecule type" value="Genomic_DNA"/>
</dbReference>
<dbReference type="Pfam" id="PF00817">
    <property type="entry name" value="IMS"/>
    <property type="match status" value="1"/>
</dbReference>
<dbReference type="InterPro" id="IPR050116">
    <property type="entry name" value="DNA_polymerase-Y"/>
</dbReference>
<keyword evidence="3" id="KW-0741">SOS mutagenesis</keyword>
<dbReference type="Pfam" id="PF13438">
    <property type="entry name" value="DUF4113"/>
    <property type="match status" value="1"/>
</dbReference>
<evidence type="ECO:0000256" key="5">
    <source>
        <dbReference type="ARBA" id="ARBA00023236"/>
    </source>
</evidence>
<keyword evidence="5" id="KW-0742">SOS response</keyword>
<dbReference type="GO" id="GO:0042276">
    <property type="term" value="P:error-prone translesion synthesis"/>
    <property type="evidence" value="ECO:0007669"/>
    <property type="project" value="TreeGrafter"/>
</dbReference>
<dbReference type="Gene3D" id="1.10.150.20">
    <property type="entry name" value="5' to 3' exonuclease, C-terminal subdomain"/>
    <property type="match status" value="1"/>
</dbReference>
<name>A0A9X4RN73_9BACT</name>
<sequence>MPSLFALLDCNNFYVSCERFFNPGLADQPVVVLSNNDGCIIARSNEAKALGIRMGEPYFKCKPLLEYYRVRVFSSNYALYGDMSQRVMEVLGRLEPEVEVYSIDEAFIRLPATGEESLRRLGTEIRGTIRRETGIPVSIGFAPTKTLAKLANRMAKKQVEHGGVFGLLPEHDITAFLKDIGAGEVWGIGSRSAQKLAAHNIRTAYDLSRADERWLKKNLSITGVRTMYELQGISCFPLEEMPQPKHSLACSRSFGAPVRELGEMHEAAVSYVSRAAEKLRAQRLKAGCLTLYLTTNRFRTDQPQYANSRTVSLPCPTADTAELIIQAGRCLKELFREGYVYQKVGVVLSDLLPEHLHQANLFVTPSPHRDTLLQALDRINLRWGKDTLQYASAGFSKQWHHRQERKSPSYTTSWRELPVVRAF</sequence>
<keyword evidence="2" id="KW-0227">DNA damage</keyword>
<evidence type="ECO:0000256" key="2">
    <source>
        <dbReference type="ARBA" id="ARBA00022763"/>
    </source>
</evidence>
<dbReference type="GO" id="GO:0006281">
    <property type="term" value="P:DNA repair"/>
    <property type="evidence" value="ECO:0007669"/>
    <property type="project" value="UniProtKB-KW"/>
</dbReference>
<evidence type="ECO:0000256" key="4">
    <source>
        <dbReference type="ARBA" id="ARBA00023204"/>
    </source>
</evidence>
<evidence type="ECO:0000256" key="1">
    <source>
        <dbReference type="ARBA" id="ARBA00010945"/>
    </source>
</evidence>
<dbReference type="GO" id="GO:0005829">
    <property type="term" value="C:cytosol"/>
    <property type="evidence" value="ECO:0007669"/>
    <property type="project" value="TreeGrafter"/>
</dbReference>
<organism evidence="7 8">
    <name type="scientific">Thiovibrio frasassiensis</name>
    <dbReference type="NCBI Taxonomy" id="2984131"/>
    <lineage>
        <taxon>Bacteria</taxon>
        <taxon>Pseudomonadati</taxon>
        <taxon>Thermodesulfobacteriota</taxon>
        <taxon>Desulfobulbia</taxon>
        <taxon>Desulfobulbales</taxon>
        <taxon>Thiovibrionaceae</taxon>
        <taxon>Thiovibrio</taxon>
    </lineage>
</organism>
<comment type="similarity">
    <text evidence="1">Belongs to the DNA polymerase type-Y family.</text>
</comment>
<reference evidence="7" key="1">
    <citation type="journal article" date="2022" name="bioRxiv">
        <title>Thiovibrio frasassiensisgen. nov., sp. nov., an autotrophic, elemental sulfur disproportionating bacterium isolated from sulfidic karst sediment, and proposal of Thiovibrionaceae fam. nov.</title>
        <authorList>
            <person name="Aronson H."/>
            <person name="Thomas C."/>
            <person name="Bhattacharyya M."/>
            <person name="Eckstein S."/>
            <person name="Jensen S."/>
            <person name="Barco R."/>
            <person name="Macalady J."/>
            <person name="Amend J."/>
        </authorList>
    </citation>
    <scope>NUCLEOTIDE SEQUENCE</scope>
    <source>
        <strain evidence="7">RS19-109</strain>
    </source>
</reference>
<evidence type="ECO:0000313" key="8">
    <source>
        <dbReference type="Proteomes" id="UP001154240"/>
    </source>
</evidence>
<gene>
    <name evidence="7" type="ORF">OLX77_12520</name>
</gene>
<dbReference type="InterPro" id="IPR025188">
    <property type="entry name" value="DUF4113"/>
</dbReference>
<proteinExistence type="inferred from homology"/>
<dbReference type="GO" id="GO:0003684">
    <property type="term" value="F:damaged DNA binding"/>
    <property type="evidence" value="ECO:0007669"/>
    <property type="project" value="InterPro"/>
</dbReference>
<dbReference type="RefSeq" id="WP_307633943.1">
    <property type="nucleotide sequence ID" value="NZ_JAPHEH010000001.1"/>
</dbReference>